<dbReference type="EMBL" id="LAZR01025344">
    <property type="protein sequence ID" value="KKL72205.1"/>
    <property type="molecule type" value="Genomic_DNA"/>
</dbReference>
<gene>
    <name evidence="1" type="ORF">LCGC14_2087230</name>
</gene>
<accession>A0A0F9GS15</accession>
<name>A0A0F9GS15_9ZZZZ</name>
<reference evidence="1" key="1">
    <citation type="journal article" date="2015" name="Nature">
        <title>Complex archaea that bridge the gap between prokaryotes and eukaryotes.</title>
        <authorList>
            <person name="Spang A."/>
            <person name="Saw J.H."/>
            <person name="Jorgensen S.L."/>
            <person name="Zaremba-Niedzwiedzka K."/>
            <person name="Martijn J."/>
            <person name="Lind A.E."/>
            <person name="van Eijk R."/>
            <person name="Schleper C."/>
            <person name="Guy L."/>
            <person name="Ettema T.J."/>
        </authorList>
    </citation>
    <scope>NUCLEOTIDE SEQUENCE</scope>
</reference>
<dbReference type="AlphaFoldDB" id="A0A0F9GS15"/>
<evidence type="ECO:0000313" key="1">
    <source>
        <dbReference type="EMBL" id="KKL72205.1"/>
    </source>
</evidence>
<protein>
    <submittedName>
        <fullName evidence="1">Uncharacterized protein</fullName>
    </submittedName>
</protein>
<feature type="non-terminal residue" evidence="1">
    <location>
        <position position="326"/>
    </location>
</feature>
<comment type="caution">
    <text evidence="1">The sequence shown here is derived from an EMBL/GenBank/DDBJ whole genome shotgun (WGS) entry which is preliminary data.</text>
</comment>
<organism evidence="1">
    <name type="scientific">marine sediment metagenome</name>
    <dbReference type="NCBI Taxonomy" id="412755"/>
    <lineage>
        <taxon>unclassified sequences</taxon>
        <taxon>metagenomes</taxon>
        <taxon>ecological metagenomes</taxon>
    </lineage>
</organism>
<sequence length="326" mass="37437">MDDYFFSVSYASHEVILIPHTSNGYDSNPLTAHNGIDEFYITIVPKSSDIEYDSYKFTYDPSQKDKIVDTANVANWDVIGQTGLDVYPNLDAFYFTDLQSSTFDNFVSYASQVASYLNKDDTLKFDLEGEFDNNGDFNQLLDDIRLNKFMTIFIDANIQNYESLERLDINLLNSANGSISSDSISIEDLVMNEFELSIDISSTTMASLRYIELAPIFRTDDIYSTDNILGDVEFEFLEWDEELTFFNESGNKFMKTPLLKALKTDNTPIAYLFNDELKHLDLPASLDFSYEVKQNEYTKLDEYTLNIPNTYLNPDNPIEELEFKDG</sequence>
<proteinExistence type="predicted"/>